<dbReference type="EMBL" id="JADOER010000004">
    <property type="protein sequence ID" value="MBT9311636.1"/>
    <property type="molecule type" value="Genomic_DNA"/>
</dbReference>
<organism evidence="2 3">
    <name type="scientific">Leptothoe kymatousa TAU-MAC 1615</name>
    <dbReference type="NCBI Taxonomy" id="2364775"/>
    <lineage>
        <taxon>Bacteria</taxon>
        <taxon>Bacillati</taxon>
        <taxon>Cyanobacteriota</taxon>
        <taxon>Cyanophyceae</taxon>
        <taxon>Nodosilineales</taxon>
        <taxon>Cymatolegaceae</taxon>
        <taxon>Leptothoe</taxon>
        <taxon>Leptothoe kymatousa</taxon>
    </lineage>
</organism>
<dbReference type="InterPro" id="IPR036366">
    <property type="entry name" value="PGBDSf"/>
</dbReference>
<proteinExistence type="predicted"/>
<dbReference type="InterPro" id="IPR036365">
    <property type="entry name" value="PGBD-like_sf"/>
</dbReference>
<sequence length="143" mass="15393">MAALQEALSINGFDPGPIDGSYGPLTRDAVADFQRVYDLDETGVAGPDTLDVLGLYNTGDTVVANPPGGSSGRRSSSPYVAAITESSRKLPQVQQVFGNASIDSARPGRFINIGRYSSYSAASDRVREARRFGFDARILYQRR</sequence>
<dbReference type="RefSeq" id="WP_215617511.1">
    <property type="nucleotide sequence ID" value="NZ_JADOER010000004.1"/>
</dbReference>
<protein>
    <submittedName>
        <fullName evidence="2">Peptidoglycan-binding protein</fullName>
    </submittedName>
</protein>
<dbReference type="SUPFAM" id="SSF47090">
    <property type="entry name" value="PGBD-like"/>
    <property type="match status" value="1"/>
</dbReference>
<dbReference type="Gene3D" id="1.10.101.10">
    <property type="entry name" value="PGBD-like superfamily/PGBD"/>
    <property type="match status" value="1"/>
</dbReference>
<evidence type="ECO:0000313" key="3">
    <source>
        <dbReference type="Proteomes" id="UP001196661"/>
    </source>
</evidence>
<name>A0ABS5Y1G0_9CYAN</name>
<dbReference type="Pfam" id="PF01471">
    <property type="entry name" value="PG_binding_1"/>
    <property type="match status" value="1"/>
</dbReference>
<comment type="caution">
    <text evidence="2">The sequence shown here is derived from an EMBL/GenBank/DDBJ whole genome shotgun (WGS) entry which is preliminary data.</text>
</comment>
<evidence type="ECO:0000259" key="1">
    <source>
        <dbReference type="Pfam" id="PF01471"/>
    </source>
</evidence>
<accession>A0ABS5Y1G0</accession>
<reference evidence="2 3" key="1">
    <citation type="journal article" date="2021" name="Mar. Drugs">
        <title>Genome Reduction and Secondary Metabolism of the Marine Sponge-Associated Cyanobacterium Leptothoe.</title>
        <authorList>
            <person name="Konstantinou D."/>
            <person name="Popin R.V."/>
            <person name="Fewer D.P."/>
            <person name="Sivonen K."/>
            <person name="Gkelis S."/>
        </authorList>
    </citation>
    <scope>NUCLEOTIDE SEQUENCE [LARGE SCALE GENOMIC DNA]</scope>
    <source>
        <strain evidence="2 3">TAU-MAC 1615</strain>
    </source>
</reference>
<gene>
    <name evidence="2" type="ORF">IXB28_05425</name>
</gene>
<feature type="domain" description="Peptidoglycan binding-like" evidence="1">
    <location>
        <begin position="2"/>
        <end position="53"/>
    </location>
</feature>
<dbReference type="Proteomes" id="UP001196661">
    <property type="component" value="Unassembled WGS sequence"/>
</dbReference>
<keyword evidence="3" id="KW-1185">Reference proteome</keyword>
<dbReference type="InterPro" id="IPR002477">
    <property type="entry name" value="Peptidoglycan-bd-like"/>
</dbReference>
<evidence type="ECO:0000313" key="2">
    <source>
        <dbReference type="EMBL" id="MBT9311636.1"/>
    </source>
</evidence>